<dbReference type="AlphaFoldDB" id="V4A4U8"/>
<organism evidence="1 2">
    <name type="scientific">Lottia gigantea</name>
    <name type="common">Giant owl limpet</name>
    <dbReference type="NCBI Taxonomy" id="225164"/>
    <lineage>
        <taxon>Eukaryota</taxon>
        <taxon>Metazoa</taxon>
        <taxon>Spiralia</taxon>
        <taxon>Lophotrochozoa</taxon>
        <taxon>Mollusca</taxon>
        <taxon>Gastropoda</taxon>
        <taxon>Patellogastropoda</taxon>
        <taxon>Lottioidea</taxon>
        <taxon>Lottiidae</taxon>
        <taxon>Lottia</taxon>
    </lineage>
</organism>
<sequence>MQQMMMVKVWNEHKAKEREALEENNTDKEQAKIDNTLHTVSFDLQAVLRTPHAGDAQIYYKRKLSVYNFTVYENHTANGHCFVWDETEGGRGSGCSLAVFTIELIHHGWDTIPVEVPSIVARLQLRTTWLDMVYNLGFWR</sequence>
<name>V4A4U8_LOTGI</name>
<proteinExistence type="predicted"/>
<dbReference type="PANTHER" id="PTHR10773:SF19">
    <property type="match status" value="1"/>
</dbReference>
<dbReference type="GeneID" id="20243422"/>
<evidence type="ECO:0000313" key="1">
    <source>
        <dbReference type="EMBL" id="ESO90015.1"/>
    </source>
</evidence>
<dbReference type="EMBL" id="KB202513">
    <property type="protein sequence ID" value="ESO90015.1"/>
    <property type="molecule type" value="Genomic_DNA"/>
</dbReference>
<accession>V4A4U8</accession>
<dbReference type="KEGG" id="lgi:LOTGIDRAFT_175845"/>
<dbReference type="RefSeq" id="XP_009059297.1">
    <property type="nucleotide sequence ID" value="XM_009061049.1"/>
</dbReference>
<gene>
    <name evidence="1" type="ORF">LOTGIDRAFT_175845</name>
</gene>
<keyword evidence="2" id="KW-1185">Reference proteome</keyword>
<dbReference type="OrthoDB" id="6161632at2759"/>
<dbReference type="HOGENOM" id="CLU_1837369_0_0_1"/>
<dbReference type="PANTHER" id="PTHR10773">
    <property type="entry name" value="DNA-DIRECTED RNA POLYMERASES I, II, AND III SUBUNIT RPABC2"/>
    <property type="match status" value="1"/>
</dbReference>
<protein>
    <submittedName>
        <fullName evidence="1">Uncharacterized protein</fullName>
    </submittedName>
</protein>
<dbReference type="Proteomes" id="UP000030746">
    <property type="component" value="Unassembled WGS sequence"/>
</dbReference>
<dbReference type="CTD" id="20243422"/>
<evidence type="ECO:0000313" key="2">
    <source>
        <dbReference type="Proteomes" id="UP000030746"/>
    </source>
</evidence>
<reference evidence="1 2" key="1">
    <citation type="journal article" date="2013" name="Nature">
        <title>Insights into bilaterian evolution from three spiralian genomes.</title>
        <authorList>
            <person name="Simakov O."/>
            <person name="Marletaz F."/>
            <person name="Cho S.J."/>
            <person name="Edsinger-Gonzales E."/>
            <person name="Havlak P."/>
            <person name="Hellsten U."/>
            <person name="Kuo D.H."/>
            <person name="Larsson T."/>
            <person name="Lv J."/>
            <person name="Arendt D."/>
            <person name="Savage R."/>
            <person name="Osoegawa K."/>
            <person name="de Jong P."/>
            <person name="Grimwood J."/>
            <person name="Chapman J.A."/>
            <person name="Shapiro H."/>
            <person name="Aerts A."/>
            <person name="Otillar R.P."/>
            <person name="Terry A.Y."/>
            <person name="Boore J.L."/>
            <person name="Grigoriev I.V."/>
            <person name="Lindberg D.R."/>
            <person name="Seaver E.C."/>
            <person name="Weisblat D.A."/>
            <person name="Putnam N.H."/>
            <person name="Rokhsar D.S."/>
        </authorList>
    </citation>
    <scope>NUCLEOTIDE SEQUENCE [LARGE SCALE GENOMIC DNA]</scope>
</reference>